<name>A0A8S1YL07_PAROT</name>
<proteinExistence type="predicted"/>
<evidence type="ECO:0000313" key="1">
    <source>
        <dbReference type="EMBL" id="CAD8215055.1"/>
    </source>
</evidence>
<accession>A0A8S1YL07</accession>
<comment type="caution">
    <text evidence="1">The sequence shown here is derived from an EMBL/GenBank/DDBJ whole genome shotgun (WGS) entry which is preliminary data.</text>
</comment>
<dbReference type="AlphaFoldDB" id="A0A8S1YL07"/>
<reference evidence="1" key="1">
    <citation type="submission" date="2021-01" db="EMBL/GenBank/DDBJ databases">
        <authorList>
            <consortium name="Genoscope - CEA"/>
            <person name="William W."/>
        </authorList>
    </citation>
    <scope>NUCLEOTIDE SEQUENCE</scope>
</reference>
<sequence>MLSNNTQYSQKNTSIAQKSKRLKNDIKQPLQTQLYFFSLDQAQRVIDLGWLININEFYNFSLQMAKHQRQEGSYSQNKIQMIMHQMIQIKLLNWGHLMKYHFSTEPLILQKENVQGIVRGL</sequence>
<dbReference type="EMBL" id="CAJJDP010000205">
    <property type="protein sequence ID" value="CAD8215055.1"/>
    <property type="molecule type" value="Genomic_DNA"/>
</dbReference>
<dbReference type="Proteomes" id="UP000683925">
    <property type="component" value="Unassembled WGS sequence"/>
</dbReference>
<protein>
    <submittedName>
        <fullName evidence="1">Uncharacterized protein</fullName>
    </submittedName>
</protein>
<organism evidence="1 2">
    <name type="scientific">Paramecium octaurelia</name>
    <dbReference type="NCBI Taxonomy" id="43137"/>
    <lineage>
        <taxon>Eukaryota</taxon>
        <taxon>Sar</taxon>
        <taxon>Alveolata</taxon>
        <taxon>Ciliophora</taxon>
        <taxon>Intramacronucleata</taxon>
        <taxon>Oligohymenophorea</taxon>
        <taxon>Peniculida</taxon>
        <taxon>Parameciidae</taxon>
        <taxon>Paramecium</taxon>
    </lineage>
</organism>
<evidence type="ECO:0000313" key="2">
    <source>
        <dbReference type="Proteomes" id="UP000683925"/>
    </source>
</evidence>
<keyword evidence="2" id="KW-1185">Reference proteome</keyword>
<gene>
    <name evidence="1" type="ORF">POCTA_138.1.T2010007</name>
</gene>